<dbReference type="GO" id="GO:0004523">
    <property type="term" value="F:RNA-DNA hybrid ribonuclease activity"/>
    <property type="evidence" value="ECO:0007669"/>
    <property type="project" value="InterPro"/>
</dbReference>
<protein>
    <submittedName>
        <fullName evidence="2">Ribonuclease H</fullName>
    </submittedName>
</protein>
<feature type="domain" description="RNase H type-1" evidence="1">
    <location>
        <begin position="1"/>
        <end position="139"/>
    </location>
</feature>
<dbReference type="Gene3D" id="3.30.420.10">
    <property type="entry name" value="Ribonuclease H-like superfamily/Ribonuclease H"/>
    <property type="match status" value="1"/>
</dbReference>
<proteinExistence type="predicted"/>
<evidence type="ECO:0000313" key="3">
    <source>
        <dbReference type="Proteomes" id="UP000228687"/>
    </source>
</evidence>
<dbReference type="GO" id="GO:0003676">
    <property type="term" value="F:nucleic acid binding"/>
    <property type="evidence" value="ECO:0007669"/>
    <property type="project" value="InterPro"/>
</dbReference>
<evidence type="ECO:0000259" key="1">
    <source>
        <dbReference type="PROSITE" id="PS50879"/>
    </source>
</evidence>
<dbReference type="AlphaFoldDB" id="A0A2H0YYB6"/>
<dbReference type="PANTHER" id="PTHR46387">
    <property type="entry name" value="POLYNUCLEOTIDYL TRANSFERASE, RIBONUCLEASE H-LIKE SUPERFAMILY PROTEIN"/>
    <property type="match status" value="1"/>
</dbReference>
<dbReference type="InterPro" id="IPR012337">
    <property type="entry name" value="RNaseH-like_sf"/>
</dbReference>
<dbReference type="Proteomes" id="UP000228687">
    <property type="component" value="Unassembled WGS sequence"/>
</dbReference>
<reference evidence="3" key="1">
    <citation type="submission" date="2017-09" db="EMBL/GenBank/DDBJ databases">
        <title>Depth-based differentiation of microbial function through sediment-hosted aquifers and enrichment of novel symbionts in the deep terrestrial subsurface.</title>
        <authorList>
            <person name="Probst A.J."/>
            <person name="Ladd B."/>
            <person name="Jarett J.K."/>
            <person name="Geller-Mcgrath D.E."/>
            <person name="Sieber C.M.K."/>
            <person name="Emerson J.B."/>
            <person name="Anantharaman K."/>
            <person name="Thomas B.C."/>
            <person name="Malmstrom R."/>
            <person name="Stieglmeier M."/>
            <person name="Klingl A."/>
            <person name="Woyke T."/>
            <person name="Ryan C.M."/>
            <person name="Banfield J.F."/>
        </authorList>
    </citation>
    <scope>NUCLEOTIDE SEQUENCE [LARGE SCALE GENOMIC DNA]</scope>
</reference>
<dbReference type="Pfam" id="PF13456">
    <property type="entry name" value="RVT_3"/>
    <property type="match status" value="1"/>
</dbReference>
<organism evidence="2 3">
    <name type="scientific">Candidatus Kaiserbacteria bacterium CG08_land_8_20_14_0_20_50_21</name>
    <dbReference type="NCBI Taxonomy" id="1974604"/>
    <lineage>
        <taxon>Bacteria</taxon>
        <taxon>Candidatus Kaiseribacteriota</taxon>
    </lineage>
</organism>
<dbReference type="SUPFAM" id="SSF53098">
    <property type="entry name" value="Ribonuclease H-like"/>
    <property type="match status" value="1"/>
</dbReference>
<accession>A0A2H0YYB6</accession>
<dbReference type="PANTHER" id="PTHR46387:SF2">
    <property type="entry name" value="RIBONUCLEASE HI"/>
    <property type="match status" value="1"/>
</dbReference>
<sequence length="139" mass="14896">MKFFIHADGGARGNPGLAGAGAIIRDEFGNAVASVSQFLGTHTNNFAEYEAVILGLEALTKLVQKKKLNVIEVVVNMDSELVVKQMLGVYKVKHPVLKEQQARLVQVASTFGTVSFTHVPRDENSDADALANAAMDRGA</sequence>
<evidence type="ECO:0000313" key="2">
    <source>
        <dbReference type="EMBL" id="PIS43480.1"/>
    </source>
</evidence>
<dbReference type="EMBL" id="PEXT01000021">
    <property type="protein sequence ID" value="PIS43480.1"/>
    <property type="molecule type" value="Genomic_DNA"/>
</dbReference>
<gene>
    <name evidence="2" type="ORF">COT23_01035</name>
</gene>
<dbReference type="InterPro" id="IPR036397">
    <property type="entry name" value="RNaseH_sf"/>
</dbReference>
<dbReference type="PROSITE" id="PS50879">
    <property type="entry name" value="RNASE_H_1"/>
    <property type="match status" value="1"/>
</dbReference>
<dbReference type="CDD" id="cd09279">
    <property type="entry name" value="RNase_HI_like"/>
    <property type="match status" value="1"/>
</dbReference>
<dbReference type="InterPro" id="IPR002156">
    <property type="entry name" value="RNaseH_domain"/>
</dbReference>
<name>A0A2H0YYB6_9BACT</name>
<comment type="caution">
    <text evidence="2">The sequence shown here is derived from an EMBL/GenBank/DDBJ whole genome shotgun (WGS) entry which is preliminary data.</text>
</comment>